<dbReference type="RefSeq" id="WP_003859513.1">
    <property type="nucleotide sequence ID" value="NZ_CP007792.1"/>
</dbReference>
<dbReference type="Pfam" id="PF01988">
    <property type="entry name" value="VIT1"/>
    <property type="match status" value="1"/>
</dbReference>
<evidence type="ECO:0000256" key="3">
    <source>
        <dbReference type="ARBA" id="ARBA00022989"/>
    </source>
</evidence>
<dbReference type="AlphaFoldDB" id="A0A0B6TJR7"/>
<feature type="transmembrane region" description="Helical" evidence="5">
    <location>
        <begin position="185"/>
        <end position="206"/>
    </location>
</feature>
<evidence type="ECO:0000256" key="2">
    <source>
        <dbReference type="ARBA" id="ARBA00022692"/>
    </source>
</evidence>
<evidence type="ECO:0008006" key="8">
    <source>
        <dbReference type="Google" id="ProtNLM"/>
    </source>
</evidence>
<keyword evidence="6" id="KW-0614">Plasmid</keyword>
<proteinExistence type="predicted"/>
<dbReference type="InterPro" id="IPR008217">
    <property type="entry name" value="Ccc1_fam"/>
</dbReference>
<evidence type="ECO:0000256" key="1">
    <source>
        <dbReference type="ARBA" id="ARBA00004127"/>
    </source>
</evidence>
<dbReference type="GO" id="GO:0005384">
    <property type="term" value="F:manganese ion transmembrane transporter activity"/>
    <property type="evidence" value="ECO:0007669"/>
    <property type="project" value="InterPro"/>
</dbReference>
<reference evidence="6 7" key="1">
    <citation type="submission" date="2014-05" db="EMBL/GenBank/DDBJ databases">
        <title>Complete genome sequence of Corynebacterium marinum DSM 44953.</title>
        <authorList>
            <person name="Schaffert L."/>
            <person name="Albersmeier A."/>
            <person name="Kalinowski J."/>
            <person name="Ruckert C."/>
        </authorList>
    </citation>
    <scope>NUCLEOTIDE SEQUENCE [LARGE SCALE GENOMIC DNA]</scope>
    <source>
        <strain evidence="6 7">DSM 44953</strain>
        <plasmid evidence="6 7">pCmarinum1</plasmid>
    </source>
</reference>
<name>A0A0B6TJR7_9CORY</name>
<feature type="transmembrane region" description="Helical" evidence="5">
    <location>
        <begin position="28"/>
        <end position="50"/>
    </location>
</feature>
<evidence type="ECO:0000256" key="4">
    <source>
        <dbReference type="ARBA" id="ARBA00023136"/>
    </source>
</evidence>
<gene>
    <name evidence="6" type="ORF">B840_13120</name>
</gene>
<comment type="subcellular location">
    <subcellularLocation>
        <location evidence="1">Endomembrane system</location>
        <topology evidence="1">Multi-pass membrane protein</topology>
    </subcellularLocation>
</comment>
<feature type="transmembrane region" description="Helical" evidence="5">
    <location>
        <begin position="56"/>
        <end position="78"/>
    </location>
</feature>
<organism evidence="6 7">
    <name type="scientific">Corynebacterium marinum DSM 44953</name>
    <dbReference type="NCBI Taxonomy" id="1224162"/>
    <lineage>
        <taxon>Bacteria</taxon>
        <taxon>Bacillati</taxon>
        <taxon>Actinomycetota</taxon>
        <taxon>Actinomycetes</taxon>
        <taxon>Mycobacteriales</taxon>
        <taxon>Corynebacteriaceae</taxon>
        <taxon>Corynebacterium</taxon>
    </lineage>
</organism>
<dbReference type="HOGENOM" id="CLU_038957_3_0_11"/>
<dbReference type="EMBL" id="CP007792">
    <property type="protein sequence ID" value="AJK70192.1"/>
    <property type="molecule type" value="Genomic_DNA"/>
</dbReference>
<evidence type="ECO:0000313" key="7">
    <source>
        <dbReference type="Proteomes" id="UP000031928"/>
    </source>
</evidence>
<evidence type="ECO:0000256" key="5">
    <source>
        <dbReference type="SAM" id="Phobius"/>
    </source>
</evidence>
<keyword evidence="7" id="KW-1185">Reference proteome</keyword>
<dbReference type="OrthoDB" id="188924at2"/>
<keyword evidence="4 5" id="KW-0472">Membrane</keyword>
<dbReference type="PANTHER" id="PTHR31851">
    <property type="entry name" value="FE(2+)/MN(2+) TRANSPORTER PCL1"/>
    <property type="match status" value="1"/>
</dbReference>
<dbReference type="KEGG" id="cmq:B840_13120"/>
<dbReference type="CDD" id="cd02432">
    <property type="entry name" value="Nodulin-21_like_1"/>
    <property type="match status" value="1"/>
</dbReference>
<keyword evidence="3 5" id="KW-1133">Transmembrane helix</keyword>
<dbReference type="Proteomes" id="UP000031928">
    <property type="component" value="Plasmid pCmarinum1"/>
</dbReference>
<feature type="transmembrane region" description="Helical" evidence="5">
    <location>
        <begin position="155"/>
        <end position="179"/>
    </location>
</feature>
<dbReference type="GO" id="GO:0030026">
    <property type="term" value="P:intracellular manganese ion homeostasis"/>
    <property type="evidence" value="ECO:0007669"/>
    <property type="project" value="InterPro"/>
</dbReference>
<accession>A0A0B6TJR7</accession>
<evidence type="ECO:0000313" key="6">
    <source>
        <dbReference type="EMBL" id="AJK70192.1"/>
    </source>
</evidence>
<protein>
    <recommendedName>
        <fullName evidence="8">VIT family protein</fullName>
    </recommendedName>
</protein>
<dbReference type="GO" id="GO:0012505">
    <property type="term" value="C:endomembrane system"/>
    <property type="evidence" value="ECO:0007669"/>
    <property type="project" value="UniProtKB-SubCell"/>
</dbReference>
<sequence>MIISTNTAHPLHEPHVPSHHNRMNTLRAGVLGANDGIVSIAALLLGVIATGASDTVVFGAGLASTIAGAVSMALGEYVSVSSQRDTERVLIAKEAKELAEDPTAEHVELSEILHSYGISPATANQAATEIGQGDALGAHLQLELGIDNEQLTSPLAAAFSSAVAFLLGALLPMVSVFIAPAGWDAGVVFVVTLLVLAVTGFISAQISGTSPMRACGRLVIGGALGLALTYGVGVLFGAAV</sequence>
<geneLocation type="plasmid" evidence="6 7">
    <name>pCmarinum1</name>
</geneLocation>
<feature type="transmembrane region" description="Helical" evidence="5">
    <location>
        <begin position="218"/>
        <end position="239"/>
    </location>
</feature>
<keyword evidence="2 5" id="KW-0812">Transmembrane</keyword>